<dbReference type="Proteomes" id="UP000007875">
    <property type="component" value="Unassembled WGS sequence"/>
</dbReference>
<dbReference type="Pfam" id="PF00041">
    <property type="entry name" value="fn3"/>
    <property type="match status" value="1"/>
</dbReference>
<dbReference type="GeneTree" id="ENSGT00390000016282"/>
<reference evidence="4" key="2">
    <citation type="submission" date="2025-08" db="UniProtKB">
        <authorList>
            <consortium name="Ensembl"/>
        </authorList>
    </citation>
    <scope>IDENTIFICATION</scope>
</reference>
<evidence type="ECO:0000256" key="1">
    <source>
        <dbReference type="ARBA" id="ARBA00022737"/>
    </source>
</evidence>
<dbReference type="Gene3D" id="2.60.40.10">
    <property type="entry name" value="Immunoglobulins"/>
    <property type="match status" value="1"/>
</dbReference>
<dbReference type="PROSITE" id="PS50853">
    <property type="entry name" value="FN3"/>
    <property type="match status" value="1"/>
</dbReference>
<dbReference type="InterPro" id="IPR013783">
    <property type="entry name" value="Ig-like_fold"/>
</dbReference>
<evidence type="ECO:0000256" key="2">
    <source>
        <dbReference type="SAM" id="SignalP"/>
    </source>
</evidence>
<dbReference type="HOGENOM" id="CLU_1077514_0_0_1"/>
<keyword evidence="2" id="KW-0732">Signal</keyword>
<evidence type="ECO:0000313" key="4">
    <source>
        <dbReference type="Ensembl" id="ENSCSAVP00000018967.1"/>
    </source>
</evidence>
<organism evidence="4 5">
    <name type="scientific">Ciona savignyi</name>
    <name type="common">Pacific transparent sea squirt</name>
    <dbReference type="NCBI Taxonomy" id="51511"/>
    <lineage>
        <taxon>Eukaryota</taxon>
        <taxon>Metazoa</taxon>
        <taxon>Chordata</taxon>
        <taxon>Tunicata</taxon>
        <taxon>Ascidiacea</taxon>
        <taxon>Phlebobranchia</taxon>
        <taxon>Cionidae</taxon>
        <taxon>Ciona</taxon>
    </lineage>
</organism>
<accession>H2ZN01</accession>
<protein>
    <recommendedName>
        <fullName evidence="3">Fibronectin type-III domain-containing protein</fullName>
    </recommendedName>
</protein>
<sequence length="226" mass="24973">MGVTSSLAIILLMATNGFSQSLPTPVGIRVPLRTNNVVRVEWQQPASVAYSSFNVRITPTAVIHDPETPSETSRTFSGLRPGIRYSVELVGVTEDGRRSVALRFHVWSVPPTPSGLILRPINEINIEIQFGEFERIYSTAVVGLKVAWDHVPDPASSALYEYRVQIQTKEGIQLFPQDMSTGETDITSRIYSGLTAGEAYNVSVQTKIGPPYDYVYSQPITKTTRI</sequence>
<dbReference type="InParanoid" id="H2ZN01"/>
<dbReference type="Ensembl" id="ENSCSAVT00000019174.1">
    <property type="protein sequence ID" value="ENSCSAVP00000018967.1"/>
    <property type="gene ID" value="ENSCSAVG00000011142.1"/>
</dbReference>
<dbReference type="CDD" id="cd00063">
    <property type="entry name" value="FN3"/>
    <property type="match status" value="1"/>
</dbReference>
<keyword evidence="1" id="KW-0677">Repeat</keyword>
<reference evidence="5" key="1">
    <citation type="submission" date="2003-08" db="EMBL/GenBank/DDBJ databases">
        <authorList>
            <person name="Birren B."/>
            <person name="Nusbaum C."/>
            <person name="Abebe A."/>
            <person name="Abouelleil A."/>
            <person name="Adekoya E."/>
            <person name="Ait-zahra M."/>
            <person name="Allen N."/>
            <person name="Allen T."/>
            <person name="An P."/>
            <person name="Anderson M."/>
            <person name="Anderson S."/>
            <person name="Arachchi H."/>
            <person name="Armbruster J."/>
            <person name="Bachantsang P."/>
            <person name="Baldwin J."/>
            <person name="Barry A."/>
            <person name="Bayul T."/>
            <person name="Blitshsteyn B."/>
            <person name="Bloom T."/>
            <person name="Blye J."/>
            <person name="Boguslavskiy L."/>
            <person name="Borowsky M."/>
            <person name="Boukhgalter B."/>
            <person name="Brunache A."/>
            <person name="Butler J."/>
            <person name="Calixte N."/>
            <person name="Calvo S."/>
            <person name="Camarata J."/>
            <person name="Campo K."/>
            <person name="Chang J."/>
            <person name="Cheshatsang Y."/>
            <person name="Citroen M."/>
            <person name="Collymore A."/>
            <person name="Considine T."/>
            <person name="Cook A."/>
            <person name="Cooke P."/>
            <person name="Corum B."/>
            <person name="Cuomo C."/>
            <person name="David R."/>
            <person name="Dawoe T."/>
            <person name="Degray S."/>
            <person name="Dodge S."/>
            <person name="Dooley K."/>
            <person name="Dorje P."/>
            <person name="Dorjee K."/>
            <person name="Dorris L."/>
            <person name="Duffey N."/>
            <person name="Dupes A."/>
            <person name="Elkins T."/>
            <person name="Engels R."/>
            <person name="Erickson J."/>
            <person name="Farina A."/>
            <person name="Faro S."/>
            <person name="Ferreira P."/>
            <person name="Fischer H."/>
            <person name="Fitzgerald M."/>
            <person name="Foley K."/>
            <person name="Gage D."/>
            <person name="Galagan J."/>
            <person name="Gearin G."/>
            <person name="Gnerre S."/>
            <person name="Gnirke A."/>
            <person name="Goyette A."/>
            <person name="Graham J."/>
            <person name="Grandbois E."/>
            <person name="Gyaltsen K."/>
            <person name="Hafez N."/>
            <person name="Hagopian D."/>
            <person name="Hagos B."/>
            <person name="Hall J."/>
            <person name="Hatcher B."/>
            <person name="Heller A."/>
            <person name="Higgins H."/>
            <person name="Honan T."/>
            <person name="Horn A."/>
            <person name="Houde N."/>
            <person name="Hughes L."/>
            <person name="Hulme W."/>
            <person name="Husby E."/>
            <person name="Iliev I."/>
            <person name="Jaffe D."/>
            <person name="Jones C."/>
            <person name="Kamal M."/>
            <person name="Kamat A."/>
            <person name="Kamvysselis M."/>
            <person name="Karlsson E."/>
            <person name="Kells C."/>
            <person name="Kieu A."/>
            <person name="Kisner P."/>
            <person name="Kodira C."/>
            <person name="Kulbokas E."/>
            <person name="Labutti K."/>
            <person name="Lama D."/>
            <person name="Landers T."/>
            <person name="Leger J."/>
            <person name="Levine S."/>
            <person name="Lewis D."/>
            <person name="Lewis T."/>
            <person name="Lindblad-toh K."/>
            <person name="Liu X."/>
            <person name="Lokyitsang T."/>
            <person name="Lokyitsang Y."/>
            <person name="Lucien O."/>
            <person name="Lui A."/>
            <person name="Ma L.J."/>
            <person name="Mabbitt R."/>
            <person name="Macdonald J."/>
            <person name="Maclean C."/>
            <person name="Major J."/>
            <person name="Manning J."/>
            <person name="Marabella R."/>
            <person name="Maru K."/>
            <person name="Matthews C."/>
            <person name="Mauceli E."/>
            <person name="Mccarthy M."/>
            <person name="Mcdonough S."/>
            <person name="Mcghee T."/>
            <person name="Meldrim J."/>
            <person name="Meneus L."/>
            <person name="Mesirov J."/>
            <person name="Mihalev A."/>
            <person name="Mihova T."/>
            <person name="Mikkelsen T."/>
            <person name="Mlenga V."/>
            <person name="Moru K."/>
            <person name="Mozes J."/>
            <person name="Mulrain L."/>
            <person name="Munson G."/>
            <person name="Naylor J."/>
            <person name="Newes C."/>
            <person name="Nguyen C."/>
            <person name="Nguyen N."/>
            <person name="Nguyen T."/>
            <person name="Nicol R."/>
            <person name="Nielsen C."/>
            <person name="Nizzari M."/>
            <person name="Norbu C."/>
            <person name="Norbu N."/>
            <person name="O'donnell P."/>
            <person name="Okoawo O."/>
            <person name="O'leary S."/>
            <person name="Omotosho B."/>
            <person name="O'neill K."/>
            <person name="Osman S."/>
            <person name="Parker S."/>
            <person name="Perrin D."/>
            <person name="Phunkhang P."/>
            <person name="Piqani B."/>
            <person name="Purcell S."/>
            <person name="Rachupka T."/>
            <person name="Ramasamy U."/>
            <person name="Rameau R."/>
            <person name="Ray V."/>
            <person name="Raymond C."/>
            <person name="Retta R."/>
            <person name="Richardson S."/>
            <person name="Rise C."/>
            <person name="Rodriguez J."/>
            <person name="Rogers J."/>
            <person name="Rogov P."/>
            <person name="Rutman M."/>
            <person name="Schupbach R."/>
            <person name="Seaman C."/>
            <person name="Settipalli S."/>
            <person name="Sharpe T."/>
            <person name="Sheridan J."/>
            <person name="Sherpa N."/>
            <person name="Shi J."/>
            <person name="Smirnov S."/>
            <person name="Smith C."/>
            <person name="Sougnez C."/>
            <person name="Spencer B."/>
            <person name="Stalker J."/>
            <person name="Stange-thomann N."/>
            <person name="Stavropoulos S."/>
            <person name="Stetson K."/>
            <person name="Stone C."/>
            <person name="Stone S."/>
            <person name="Stubbs M."/>
            <person name="Talamas J."/>
            <person name="Tchuinga P."/>
            <person name="Tenzing P."/>
            <person name="Tesfaye S."/>
            <person name="Theodore J."/>
            <person name="Thoulutsang Y."/>
            <person name="Topham K."/>
            <person name="Towey S."/>
            <person name="Tsamla T."/>
            <person name="Tsomo N."/>
            <person name="Vallee D."/>
            <person name="Vassiliev H."/>
            <person name="Venkataraman V."/>
            <person name="Vinson J."/>
            <person name="Vo A."/>
            <person name="Wade C."/>
            <person name="Wang S."/>
            <person name="Wangchuk T."/>
            <person name="Wangdi T."/>
            <person name="Whittaker C."/>
            <person name="Wilkinson J."/>
            <person name="Wu Y."/>
            <person name="Wyman D."/>
            <person name="Yadav S."/>
            <person name="Yang S."/>
            <person name="Yang X."/>
            <person name="Yeager S."/>
            <person name="Yee E."/>
            <person name="Young G."/>
            <person name="Zainoun J."/>
            <person name="Zembeck L."/>
            <person name="Zimmer A."/>
            <person name="Zody M."/>
            <person name="Lander E."/>
        </authorList>
    </citation>
    <scope>NUCLEOTIDE SEQUENCE [LARGE SCALE GENOMIC DNA]</scope>
</reference>
<dbReference type="PANTHER" id="PTHR46708:SF9">
    <property type="entry name" value="FIBRONECTIN"/>
    <property type="match status" value="1"/>
</dbReference>
<dbReference type="PANTHER" id="PTHR46708">
    <property type="entry name" value="TENASCIN"/>
    <property type="match status" value="1"/>
</dbReference>
<keyword evidence="5" id="KW-1185">Reference proteome</keyword>
<dbReference type="AlphaFoldDB" id="H2ZN01"/>
<feature type="signal peptide" evidence="2">
    <location>
        <begin position="1"/>
        <end position="21"/>
    </location>
</feature>
<name>H2ZN01_CIOSA</name>
<dbReference type="InterPro" id="IPR036116">
    <property type="entry name" value="FN3_sf"/>
</dbReference>
<feature type="domain" description="Fibronectin type-III" evidence="3">
    <location>
        <begin position="24"/>
        <end position="112"/>
    </location>
</feature>
<dbReference type="SUPFAM" id="SSF49265">
    <property type="entry name" value="Fibronectin type III"/>
    <property type="match status" value="1"/>
</dbReference>
<evidence type="ECO:0000259" key="3">
    <source>
        <dbReference type="PROSITE" id="PS50853"/>
    </source>
</evidence>
<dbReference type="InterPro" id="IPR050991">
    <property type="entry name" value="ECM_Regulatory_Proteins"/>
</dbReference>
<proteinExistence type="predicted"/>
<reference evidence="4" key="3">
    <citation type="submission" date="2025-09" db="UniProtKB">
        <authorList>
            <consortium name="Ensembl"/>
        </authorList>
    </citation>
    <scope>IDENTIFICATION</scope>
</reference>
<evidence type="ECO:0000313" key="5">
    <source>
        <dbReference type="Proteomes" id="UP000007875"/>
    </source>
</evidence>
<feature type="chain" id="PRO_5005683155" description="Fibronectin type-III domain-containing protein" evidence="2">
    <location>
        <begin position="22"/>
        <end position="226"/>
    </location>
</feature>
<dbReference type="SMART" id="SM00060">
    <property type="entry name" value="FN3"/>
    <property type="match status" value="2"/>
</dbReference>
<dbReference type="InterPro" id="IPR003961">
    <property type="entry name" value="FN3_dom"/>
</dbReference>